<dbReference type="InterPro" id="IPR020550">
    <property type="entry name" value="Inositol_monophosphatase_CS"/>
</dbReference>
<dbReference type="GO" id="GO:0006020">
    <property type="term" value="P:inositol metabolic process"/>
    <property type="evidence" value="ECO:0007669"/>
    <property type="project" value="TreeGrafter"/>
</dbReference>
<dbReference type="InterPro" id="IPR000760">
    <property type="entry name" value="Inositol_monophosphatase-like"/>
</dbReference>
<keyword evidence="4" id="KW-0460">Magnesium</keyword>
<dbReference type="SUPFAM" id="SSF56655">
    <property type="entry name" value="Carbohydrate phosphatase"/>
    <property type="match status" value="1"/>
</dbReference>
<name>A0A3B0VD07_9ZZZZ</name>
<keyword evidence="2" id="KW-0479">Metal-binding</keyword>
<dbReference type="GO" id="GO:0046872">
    <property type="term" value="F:metal ion binding"/>
    <property type="evidence" value="ECO:0007669"/>
    <property type="project" value="UniProtKB-KW"/>
</dbReference>
<proteinExistence type="predicted"/>
<organism evidence="5">
    <name type="scientific">hydrothermal vent metagenome</name>
    <dbReference type="NCBI Taxonomy" id="652676"/>
    <lineage>
        <taxon>unclassified sequences</taxon>
        <taxon>metagenomes</taxon>
        <taxon>ecological metagenomes</taxon>
    </lineage>
</organism>
<dbReference type="FunFam" id="3.30.540.10:FF:000003">
    <property type="entry name" value="Inositol-1-monophosphatase"/>
    <property type="match status" value="1"/>
</dbReference>
<dbReference type="AlphaFoldDB" id="A0A3B0VD07"/>
<evidence type="ECO:0000256" key="1">
    <source>
        <dbReference type="ARBA" id="ARBA00001946"/>
    </source>
</evidence>
<evidence type="ECO:0000256" key="3">
    <source>
        <dbReference type="ARBA" id="ARBA00022801"/>
    </source>
</evidence>
<dbReference type="GO" id="GO:0007165">
    <property type="term" value="P:signal transduction"/>
    <property type="evidence" value="ECO:0007669"/>
    <property type="project" value="TreeGrafter"/>
</dbReference>
<protein>
    <submittedName>
        <fullName evidence="5">Inositol-1-monophosphatase</fullName>
        <ecNumber evidence="5">3.1.3.25</ecNumber>
    </submittedName>
</protein>
<dbReference type="Gene3D" id="3.30.540.10">
    <property type="entry name" value="Fructose-1,6-Bisphosphatase, subunit A, domain 1"/>
    <property type="match status" value="1"/>
</dbReference>
<evidence type="ECO:0000256" key="4">
    <source>
        <dbReference type="ARBA" id="ARBA00022842"/>
    </source>
</evidence>
<comment type="cofactor">
    <cofactor evidence="1">
        <name>Mg(2+)</name>
        <dbReference type="ChEBI" id="CHEBI:18420"/>
    </cofactor>
</comment>
<reference evidence="5" key="1">
    <citation type="submission" date="2018-06" db="EMBL/GenBank/DDBJ databases">
        <authorList>
            <person name="Zhirakovskaya E."/>
        </authorList>
    </citation>
    <scope>NUCLEOTIDE SEQUENCE</scope>
</reference>
<dbReference type="PANTHER" id="PTHR20854:SF4">
    <property type="entry name" value="INOSITOL-1-MONOPHOSPHATASE-RELATED"/>
    <property type="match status" value="1"/>
</dbReference>
<dbReference type="EMBL" id="UOEU01000841">
    <property type="protein sequence ID" value="VAW41405.1"/>
    <property type="molecule type" value="Genomic_DNA"/>
</dbReference>
<dbReference type="InterPro" id="IPR020583">
    <property type="entry name" value="Inositol_monoP_metal-BS"/>
</dbReference>
<keyword evidence="3 5" id="KW-0378">Hydrolase</keyword>
<sequence length="271" mass="29196">MIIPEKELTLYQHVACETAVSAGHLAREMFSQPRQIKNKGFRDIVTDADFATQLLITNAIQQAFPDHGFLTEEEDSQLPESGPIIWIIDPIDGTTNYSRQFPEFCVSIAACIPTADGFIPVAAAIYDPMRQELFSAAQGQGATVQFGDKPPRPTQVSSVANAADGLLCIDWSSSANKRASILQLLNELAPKLFTIRAIGTAALAMAWVAAGRVDTYLNLNLRPWDVAAALLLVQESGGSFTAPSGNPLVWDVAGMACLVSNGRIQLDLPPL</sequence>
<accession>A0A3B0VD07</accession>
<dbReference type="PROSITE" id="PS00629">
    <property type="entry name" value="IMP_1"/>
    <property type="match status" value="1"/>
</dbReference>
<dbReference type="Pfam" id="PF00459">
    <property type="entry name" value="Inositol_P"/>
    <property type="match status" value="1"/>
</dbReference>
<evidence type="ECO:0000313" key="5">
    <source>
        <dbReference type="EMBL" id="VAW41405.1"/>
    </source>
</evidence>
<dbReference type="EC" id="3.1.3.25" evidence="5"/>
<dbReference type="PRINTS" id="PR00377">
    <property type="entry name" value="IMPHPHTASES"/>
</dbReference>
<dbReference type="PROSITE" id="PS00630">
    <property type="entry name" value="IMP_2"/>
    <property type="match status" value="1"/>
</dbReference>
<evidence type="ECO:0000256" key="2">
    <source>
        <dbReference type="ARBA" id="ARBA00022723"/>
    </source>
</evidence>
<dbReference type="GO" id="GO:0008934">
    <property type="term" value="F:inositol monophosphate 1-phosphatase activity"/>
    <property type="evidence" value="ECO:0007669"/>
    <property type="project" value="TreeGrafter"/>
</dbReference>
<gene>
    <name evidence="5" type="ORF">MNBD_CHLOROFLEXI01-3265</name>
</gene>
<dbReference type="GO" id="GO:0046854">
    <property type="term" value="P:phosphatidylinositol phosphate biosynthetic process"/>
    <property type="evidence" value="ECO:0007669"/>
    <property type="project" value="InterPro"/>
</dbReference>
<dbReference type="Gene3D" id="3.40.190.80">
    <property type="match status" value="1"/>
</dbReference>
<dbReference type="PANTHER" id="PTHR20854">
    <property type="entry name" value="INOSITOL MONOPHOSPHATASE"/>
    <property type="match status" value="1"/>
</dbReference>